<evidence type="ECO:0000313" key="18">
    <source>
        <dbReference type="EMBL" id="MCE9236143.1"/>
    </source>
</evidence>
<proteinExistence type="inferred from homology"/>
<dbReference type="EMBL" id="WCSB01000002">
    <property type="protein sequence ID" value="KAB4454885.1"/>
    <property type="molecule type" value="Genomic_DNA"/>
</dbReference>
<dbReference type="RefSeq" id="WP_008760149.1">
    <property type="nucleotide sequence ID" value="NZ_BAABZI010000005.1"/>
</dbReference>
<feature type="transmembrane region" description="Helical" evidence="13">
    <location>
        <begin position="28"/>
        <end position="51"/>
    </location>
</feature>
<feature type="transmembrane region" description="Helical" evidence="13">
    <location>
        <begin position="201"/>
        <end position="222"/>
    </location>
</feature>
<evidence type="ECO:0000256" key="11">
    <source>
        <dbReference type="ARBA" id="ARBA00023136"/>
    </source>
</evidence>
<keyword evidence="4" id="KW-1003">Cell membrane</keyword>
<reference evidence="14 22" key="1">
    <citation type="submission" date="2015-09" db="EMBL/GenBank/DDBJ databases">
        <authorList>
            <consortium name="Pathogen Informatics"/>
        </authorList>
    </citation>
    <scope>NUCLEOTIDE SEQUENCE [LARGE SCALE GENOMIC DNA]</scope>
    <source>
        <strain evidence="14 22">2789STDY5834899</strain>
    </source>
</reference>
<dbReference type="EMBL" id="CP083681">
    <property type="protein sequence ID" value="UYU72366.1"/>
    <property type="molecule type" value="Genomic_DNA"/>
</dbReference>
<feature type="binding site" evidence="12">
    <location>
        <position position="450"/>
    </location>
    <ligand>
        <name>K(+)</name>
        <dbReference type="ChEBI" id="CHEBI:29103"/>
    </ligand>
</feature>
<dbReference type="PIRSF" id="PIRSF006247">
    <property type="entry name" value="TrkH"/>
    <property type="match status" value="1"/>
</dbReference>
<feature type="binding site" evidence="12">
    <location>
        <position position="238"/>
    </location>
    <ligand>
        <name>K(+)</name>
        <dbReference type="ChEBI" id="CHEBI:29103"/>
    </ligand>
</feature>
<dbReference type="Proteomes" id="UP000283616">
    <property type="component" value="Unassembled WGS sequence"/>
</dbReference>
<dbReference type="GO" id="GO:0046872">
    <property type="term" value="F:metal ion binding"/>
    <property type="evidence" value="ECO:0007669"/>
    <property type="project" value="UniProtKB-KW"/>
</dbReference>
<dbReference type="Proteomes" id="UP000436825">
    <property type="component" value="Unassembled WGS sequence"/>
</dbReference>
<evidence type="ECO:0000313" key="17">
    <source>
        <dbReference type="EMBL" id="KAB4470889.1"/>
    </source>
</evidence>
<evidence type="ECO:0000256" key="12">
    <source>
        <dbReference type="PIRSR" id="PIRSR006247-1"/>
    </source>
</evidence>
<dbReference type="EMBL" id="WCRS01000016">
    <property type="protein sequence ID" value="KAB4470889.1"/>
    <property type="molecule type" value="Genomic_DNA"/>
</dbReference>
<protein>
    <submittedName>
        <fullName evidence="14">Putative K(+) transport-related membrane protein</fullName>
    </submittedName>
    <submittedName>
        <fullName evidence="19">TrkH family potassium uptake protein</fullName>
    </submittedName>
</protein>
<evidence type="ECO:0000313" key="20">
    <source>
        <dbReference type="EMBL" id="RHL60553.1"/>
    </source>
</evidence>
<feature type="transmembrane region" description="Helical" evidence="13">
    <location>
        <begin position="57"/>
        <end position="76"/>
    </location>
</feature>
<reference evidence="18" key="5">
    <citation type="submission" date="2021-07" db="EMBL/GenBank/DDBJ databases">
        <title>Comparative genomics of Bacteroides fragilis group isolates reveals species-dependent resistance mechanisms and validates clinical tools for resistance prediction.</title>
        <authorList>
            <person name="Wallace M.J."/>
            <person name="Jean S."/>
            <person name="Wallace M.A."/>
            <person name="Carey-Ann B.D."/>
            <person name="Dantas G."/>
        </authorList>
    </citation>
    <scope>NUCLEOTIDE SEQUENCE</scope>
    <source>
        <strain evidence="18">BJH_160</strain>
    </source>
</reference>
<evidence type="ECO:0000313" key="14">
    <source>
        <dbReference type="EMBL" id="CUP93248.1"/>
    </source>
</evidence>
<evidence type="ECO:0000256" key="10">
    <source>
        <dbReference type="ARBA" id="ARBA00023065"/>
    </source>
</evidence>
<feature type="transmembrane region" description="Helical" evidence="13">
    <location>
        <begin position="88"/>
        <end position="109"/>
    </location>
</feature>
<dbReference type="Proteomes" id="UP001200544">
    <property type="component" value="Unassembled WGS sequence"/>
</dbReference>
<feature type="transmembrane region" description="Helical" evidence="13">
    <location>
        <begin position="473"/>
        <end position="494"/>
    </location>
</feature>
<gene>
    <name evidence="14" type="primary">trkG_2</name>
    <name evidence="20" type="ORF">DW011_08870</name>
    <name evidence="19" type="ORF">DW780_08620</name>
    <name evidence="14" type="ORF">ERS852511_03714</name>
    <name evidence="17" type="ORF">GAN59_18910</name>
    <name evidence="16" type="ORF">GAN75_02495</name>
    <name evidence="15" type="ORF">GAN93_04300</name>
    <name evidence="18" type="ORF">K0H07_03095</name>
    <name evidence="21" type="ORF">KQP59_04465</name>
</gene>
<feature type="binding site" evidence="12">
    <location>
        <position position="130"/>
    </location>
    <ligand>
        <name>K(+)</name>
        <dbReference type="ChEBI" id="CHEBI:29103"/>
    </ligand>
</feature>
<feature type="binding site" evidence="12">
    <location>
        <position position="451"/>
    </location>
    <ligand>
        <name>K(+)</name>
        <dbReference type="ChEBI" id="CHEBI:29103"/>
    </ligand>
</feature>
<keyword evidence="11 13" id="KW-0472">Membrane</keyword>
<evidence type="ECO:0000313" key="27">
    <source>
        <dbReference type="Proteomes" id="UP000488521"/>
    </source>
</evidence>
<dbReference type="EMBL" id="WCRW01000001">
    <property type="protein sequence ID" value="KAB4458920.1"/>
    <property type="molecule type" value="Genomic_DNA"/>
</dbReference>
<evidence type="ECO:0000313" key="19">
    <source>
        <dbReference type="EMBL" id="RHD88802.1"/>
    </source>
</evidence>
<dbReference type="EMBL" id="QSJP01000006">
    <property type="protein sequence ID" value="RHD88802.1"/>
    <property type="molecule type" value="Genomic_DNA"/>
</dbReference>
<feature type="transmembrane region" description="Helical" evidence="13">
    <location>
        <begin position="289"/>
        <end position="310"/>
    </location>
</feature>
<comment type="similarity">
    <text evidence="2">Belongs to the TrkH potassium transport family.</text>
</comment>
<dbReference type="GO" id="GO:0015379">
    <property type="term" value="F:potassium:chloride symporter activity"/>
    <property type="evidence" value="ECO:0007669"/>
    <property type="project" value="InterPro"/>
</dbReference>
<evidence type="ECO:0000313" key="24">
    <source>
        <dbReference type="Proteomes" id="UP000284785"/>
    </source>
</evidence>
<dbReference type="AlphaFoldDB" id="A0A139JZ85"/>
<name>A0A139JZ85_BACT4</name>
<evidence type="ECO:0000313" key="21">
    <source>
        <dbReference type="EMBL" id="UYU72366.1"/>
    </source>
</evidence>
<evidence type="ECO:0000256" key="6">
    <source>
        <dbReference type="ARBA" id="ARBA00022538"/>
    </source>
</evidence>
<evidence type="ECO:0000313" key="15">
    <source>
        <dbReference type="EMBL" id="KAB4454885.1"/>
    </source>
</evidence>
<feature type="transmembrane region" description="Helical" evidence="13">
    <location>
        <begin position="408"/>
        <end position="433"/>
    </location>
</feature>
<evidence type="ECO:0000256" key="4">
    <source>
        <dbReference type="ARBA" id="ARBA00022475"/>
    </source>
</evidence>
<evidence type="ECO:0000256" key="8">
    <source>
        <dbReference type="ARBA" id="ARBA00022958"/>
    </source>
</evidence>
<feature type="binding site" evidence="12">
    <location>
        <position position="129"/>
    </location>
    <ligand>
        <name>K(+)</name>
        <dbReference type="ChEBI" id="CHEBI:29103"/>
    </ligand>
</feature>
<evidence type="ECO:0000256" key="3">
    <source>
        <dbReference type="ARBA" id="ARBA00022448"/>
    </source>
</evidence>
<evidence type="ECO:0000256" key="9">
    <source>
        <dbReference type="ARBA" id="ARBA00022989"/>
    </source>
</evidence>
<keyword evidence="10" id="KW-0406">Ion transport</keyword>
<dbReference type="GO" id="GO:0005886">
    <property type="term" value="C:plasma membrane"/>
    <property type="evidence" value="ECO:0007669"/>
    <property type="project" value="UniProtKB-SubCell"/>
</dbReference>
<dbReference type="InterPro" id="IPR003445">
    <property type="entry name" value="Cat_transpt"/>
</dbReference>
<feature type="transmembrane region" description="Helical" evidence="13">
    <location>
        <begin position="347"/>
        <end position="369"/>
    </location>
</feature>
<dbReference type="Proteomes" id="UP000284785">
    <property type="component" value="Unassembled WGS sequence"/>
</dbReference>
<evidence type="ECO:0000256" key="1">
    <source>
        <dbReference type="ARBA" id="ARBA00004429"/>
    </source>
</evidence>
<dbReference type="Pfam" id="PF02386">
    <property type="entry name" value="TrkH"/>
    <property type="match status" value="1"/>
</dbReference>
<dbReference type="InterPro" id="IPR004772">
    <property type="entry name" value="TrkH"/>
</dbReference>
<evidence type="ECO:0000313" key="25">
    <source>
        <dbReference type="Proteomes" id="UP000436825"/>
    </source>
</evidence>
<keyword evidence="9 13" id="KW-1133">Transmembrane helix</keyword>
<feature type="transmembrane region" description="Helical" evidence="13">
    <location>
        <begin position="154"/>
        <end position="180"/>
    </location>
</feature>
<keyword evidence="5" id="KW-0997">Cell inner membrane</keyword>
<keyword evidence="8 12" id="KW-0630">Potassium</keyword>
<dbReference type="PANTHER" id="PTHR32024:SF2">
    <property type="entry name" value="TRK SYSTEM POTASSIUM UPTAKE PROTEIN TRKG-RELATED"/>
    <property type="match status" value="1"/>
</dbReference>
<dbReference type="PATRIC" id="fig|818.29.peg.4211"/>
<evidence type="ECO:0000313" key="26">
    <source>
        <dbReference type="Proteomes" id="UP000460317"/>
    </source>
</evidence>
<dbReference type="Proteomes" id="UP000488521">
    <property type="component" value="Unassembled WGS sequence"/>
</dbReference>
<reference evidence="23 24" key="2">
    <citation type="submission" date="2018-08" db="EMBL/GenBank/DDBJ databases">
        <title>A genome reference for cultivated species of the human gut microbiota.</title>
        <authorList>
            <person name="Zou Y."/>
            <person name="Xue W."/>
            <person name="Luo G."/>
        </authorList>
    </citation>
    <scope>NUCLEOTIDE SEQUENCE [LARGE SCALE GENOMIC DNA]</scope>
    <source>
        <strain evidence="20 23">AF37-12</strain>
        <strain evidence="19 24">AM30-26</strain>
    </source>
</reference>
<evidence type="ECO:0000256" key="7">
    <source>
        <dbReference type="ARBA" id="ARBA00022692"/>
    </source>
</evidence>
<dbReference type="Proteomes" id="UP000095576">
    <property type="component" value="Unassembled WGS sequence"/>
</dbReference>
<evidence type="ECO:0000256" key="2">
    <source>
        <dbReference type="ARBA" id="ARBA00009137"/>
    </source>
</evidence>
<dbReference type="EMBL" id="CZAP01000016">
    <property type="protein sequence ID" value="CUP93248.1"/>
    <property type="molecule type" value="Genomic_DNA"/>
</dbReference>
<organism evidence="19 24">
    <name type="scientific">Bacteroides thetaiotaomicron</name>
    <dbReference type="NCBI Taxonomy" id="818"/>
    <lineage>
        <taxon>Bacteria</taxon>
        <taxon>Pseudomonadati</taxon>
        <taxon>Bacteroidota</taxon>
        <taxon>Bacteroidia</taxon>
        <taxon>Bacteroidales</taxon>
        <taxon>Bacteroidaceae</taxon>
        <taxon>Bacteroides</taxon>
    </lineage>
</organism>
<keyword evidence="3" id="KW-0813">Transport</keyword>
<evidence type="ECO:0000313" key="23">
    <source>
        <dbReference type="Proteomes" id="UP000283616"/>
    </source>
</evidence>
<keyword evidence="7 13" id="KW-0812">Transmembrane</keyword>
<reference evidence="25 26" key="3">
    <citation type="journal article" date="2019" name="Nat. Med.">
        <title>A library of human gut bacterial isolates paired with longitudinal multiomics data enables mechanistic microbiome research.</title>
        <authorList>
            <person name="Poyet M."/>
            <person name="Groussin M."/>
            <person name="Gibbons S.M."/>
            <person name="Avila-Pacheco J."/>
            <person name="Jiang X."/>
            <person name="Kearney S.M."/>
            <person name="Perrotta A.R."/>
            <person name="Berdy B."/>
            <person name="Zhao S."/>
            <person name="Lieberman T.D."/>
            <person name="Swanson P.K."/>
            <person name="Smith M."/>
            <person name="Roesemann S."/>
            <person name="Alexander J.E."/>
            <person name="Rich S.A."/>
            <person name="Livny J."/>
            <person name="Vlamakis H."/>
            <person name="Clish C."/>
            <person name="Bullock K."/>
            <person name="Deik A."/>
            <person name="Scott J."/>
            <person name="Pierce K.A."/>
            <person name="Xavier R.J."/>
            <person name="Alm E.J."/>
        </authorList>
    </citation>
    <scope>NUCLEOTIDE SEQUENCE [LARGE SCALE GENOMIC DNA]</scope>
    <source>
        <strain evidence="17 27">BIOML-A156</strain>
        <strain evidence="16 25">BIOML-A160</strain>
        <strain evidence="15 26">BIOML-A165</strain>
    </source>
</reference>
<accession>A0A139JZ85</accession>
<dbReference type="EMBL" id="QROV01000008">
    <property type="protein sequence ID" value="RHL60553.1"/>
    <property type="molecule type" value="Genomic_DNA"/>
</dbReference>
<sequence>MEEYISDNSVYARAKSNSMINPKMIGRVLGTLLFIELGMFLLCAGISLGYGEDDYKYFLYTCVINAVAGGLLLLYGRGAENKMSRRDGYCVVTLSWIFFTVFGMLPFYFSGSIDTITNAFFETMSGFTTTGATILDDIESLSHGMLFWRSLTQWIGGLGIVFFTIAILPIFTTGGVQLFSAETTGVTHDRTHPKINVMAKWLWTVYLILTVSETILLMFGGMDLFDAICQSFATTATGGYSTKQNSISYWNSPYIEYVVAIFMIISSINFSLFLMCLKGKVGRLFKDEETHWFLGSVGILTLLITLALVFQNNYGWELAFRKSLFQVATVHTSCGFATDDYNLWPPFTWLLLFIAMLSGGCTGSTSGGIKNMRLLIVARTIRNEFKHLLHPNAVLPVRVNKQTVSSSIVTTVLLFFAFYLVIILIGWTILLFLGVGFSESVSTVISSIGNVGPGLGSCGPAYSWNSLPDLAKWVLSFLMLIGRLELFSVLLLFYPGFWKNR</sequence>
<dbReference type="EMBL" id="JAHYQA010000001">
    <property type="protein sequence ID" value="MCE9236143.1"/>
    <property type="molecule type" value="Genomic_DNA"/>
</dbReference>
<keyword evidence="6" id="KW-0633">Potassium transport</keyword>
<evidence type="ECO:0000313" key="16">
    <source>
        <dbReference type="EMBL" id="KAB4458920.1"/>
    </source>
</evidence>
<evidence type="ECO:0000256" key="13">
    <source>
        <dbReference type="SAM" id="Phobius"/>
    </source>
</evidence>
<dbReference type="Proteomes" id="UP000460317">
    <property type="component" value="Unassembled WGS sequence"/>
</dbReference>
<dbReference type="PANTHER" id="PTHR32024">
    <property type="entry name" value="TRK SYSTEM POTASSIUM UPTAKE PROTEIN TRKG-RELATED"/>
    <property type="match status" value="1"/>
</dbReference>
<reference evidence="21" key="4">
    <citation type="submission" date="2021-06" db="EMBL/GenBank/DDBJ databases">
        <title>Interrogation of the integrated mobile genetic elements in gut-associated Bacteroides with a consensus prediction approach.</title>
        <authorList>
            <person name="Campbell D.E."/>
            <person name="Leigh J.R."/>
            <person name="Kim T."/>
            <person name="England W."/>
            <person name="Whitaker R.J."/>
            <person name="Degnan P.H."/>
        </authorList>
    </citation>
    <scope>NUCLEOTIDE SEQUENCE</scope>
    <source>
        <strain evidence="21">VPI-BTDOT2</strain>
    </source>
</reference>
<evidence type="ECO:0000256" key="5">
    <source>
        <dbReference type="ARBA" id="ARBA00022519"/>
    </source>
</evidence>
<feature type="transmembrane region" description="Helical" evidence="13">
    <location>
        <begin position="254"/>
        <end position="277"/>
    </location>
</feature>
<comment type="subcellular location">
    <subcellularLocation>
        <location evidence="1">Cell inner membrane</location>
        <topology evidence="1">Multi-pass membrane protein</topology>
    </subcellularLocation>
</comment>
<keyword evidence="12" id="KW-0479">Metal-binding</keyword>
<evidence type="ECO:0000313" key="22">
    <source>
        <dbReference type="Proteomes" id="UP000095576"/>
    </source>
</evidence>
<dbReference type="Proteomes" id="UP001156216">
    <property type="component" value="Chromosome"/>
</dbReference>